<dbReference type="GO" id="GO:0016787">
    <property type="term" value="F:hydrolase activity"/>
    <property type="evidence" value="ECO:0007669"/>
    <property type="project" value="UniProtKB-KW"/>
</dbReference>
<evidence type="ECO:0000313" key="4">
    <source>
        <dbReference type="EMBL" id="AHI21650.1"/>
    </source>
</evidence>
<evidence type="ECO:0000259" key="3">
    <source>
        <dbReference type="PROSITE" id="PS51462"/>
    </source>
</evidence>
<dbReference type="eggNOG" id="COG1443">
    <property type="taxonomic scope" value="Bacteria"/>
</dbReference>
<dbReference type="PATRIC" id="fig|1224164.3.peg.247"/>
<reference evidence="4 5" key="1">
    <citation type="submission" date="2013-02" db="EMBL/GenBank/DDBJ databases">
        <title>The complete genome sequence of Corynebacterium vitaeruminis DSM 20294.</title>
        <authorList>
            <person name="Ruckert C."/>
            <person name="Albersmeier A."/>
            <person name="Kalinowski J."/>
        </authorList>
    </citation>
    <scope>NUCLEOTIDE SEQUENCE [LARGE SCALE GENOMIC DNA]</scope>
    <source>
        <strain evidence="5">ATCC 10234</strain>
    </source>
</reference>
<protein>
    <submittedName>
        <fullName evidence="4">NUDIX hydrolase</fullName>
    </submittedName>
</protein>
<dbReference type="PROSITE" id="PS00893">
    <property type="entry name" value="NUDIX_BOX"/>
    <property type="match status" value="1"/>
</dbReference>
<dbReference type="HOGENOM" id="CLU_060552_1_1_11"/>
<evidence type="ECO:0000256" key="1">
    <source>
        <dbReference type="ARBA" id="ARBA00022801"/>
    </source>
</evidence>
<keyword evidence="1 4" id="KW-0378">Hydrolase</keyword>
<dbReference type="PANTHER" id="PTHR10885">
    <property type="entry name" value="ISOPENTENYL-DIPHOSPHATE DELTA-ISOMERASE"/>
    <property type="match status" value="1"/>
</dbReference>
<sequence>MSEFFDVIDANRQPTGERKERGSLFEEGKFRQVVHVCLIDEGGRMLLQRRANDKATWPGKWDVSVGGSVIAGETSAQGAAREAREELGIDLDPAALRPAMSFSFPYGYDDFYLIPWTGGHDGFRVPNDEVSEVRWATEREVMALHAAGEFVTFRESALHMAFDLAGKRSILDGGEEHLGTYG</sequence>
<dbReference type="PROSITE" id="PS51462">
    <property type="entry name" value="NUDIX"/>
    <property type="match status" value="1"/>
</dbReference>
<dbReference type="Pfam" id="PF00293">
    <property type="entry name" value="NUDIX"/>
    <property type="match status" value="1"/>
</dbReference>
<dbReference type="SUPFAM" id="SSF55811">
    <property type="entry name" value="Nudix"/>
    <property type="match status" value="1"/>
</dbReference>
<gene>
    <name evidence="4" type="ORF">B843_01270</name>
</gene>
<name>W5XY84_9CORY</name>
<dbReference type="PANTHER" id="PTHR10885:SF0">
    <property type="entry name" value="ISOPENTENYL-DIPHOSPHATE DELTA-ISOMERASE"/>
    <property type="match status" value="1"/>
</dbReference>
<dbReference type="RefSeq" id="WP_025251721.1">
    <property type="nucleotide sequence ID" value="NZ_CP004353.1"/>
</dbReference>
<dbReference type="InterPro" id="IPR000086">
    <property type="entry name" value="NUDIX_hydrolase_dom"/>
</dbReference>
<dbReference type="CDD" id="cd04693">
    <property type="entry name" value="NUDIX_Hydrolase"/>
    <property type="match status" value="1"/>
</dbReference>
<dbReference type="STRING" id="1224164.B843_01270"/>
<dbReference type="KEGG" id="cvt:B843_01270"/>
<keyword evidence="5" id="KW-1185">Reference proteome</keyword>
<dbReference type="InterPro" id="IPR020084">
    <property type="entry name" value="NUDIX_hydrolase_CS"/>
</dbReference>
<organism evidence="4 5">
    <name type="scientific">Corynebacterium vitaeruminis DSM 20294</name>
    <dbReference type="NCBI Taxonomy" id="1224164"/>
    <lineage>
        <taxon>Bacteria</taxon>
        <taxon>Bacillati</taxon>
        <taxon>Actinomycetota</taxon>
        <taxon>Actinomycetes</taxon>
        <taxon>Mycobacteriales</taxon>
        <taxon>Corynebacteriaceae</taxon>
        <taxon>Corynebacterium</taxon>
    </lineage>
</organism>
<feature type="domain" description="Nudix hydrolase" evidence="3">
    <location>
        <begin position="29"/>
        <end position="158"/>
    </location>
</feature>
<dbReference type="AlphaFoldDB" id="W5XY84"/>
<dbReference type="Gene3D" id="3.90.79.10">
    <property type="entry name" value="Nucleoside Triphosphate Pyrophosphohydrolase"/>
    <property type="match status" value="1"/>
</dbReference>
<dbReference type="EMBL" id="CP004353">
    <property type="protein sequence ID" value="AHI21650.1"/>
    <property type="molecule type" value="Genomic_DNA"/>
</dbReference>
<evidence type="ECO:0000313" key="5">
    <source>
        <dbReference type="Proteomes" id="UP000019222"/>
    </source>
</evidence>
<feature type="region of interest" description="Disordered" evidence="2">
    <location>
        <begin position="1"/>
        <end position="21"/>
    </location>
</feature>
<proteinExistence type="predicted"/>
<dbReference type="Proteomes" id="UP000019222">
    <property type="component" value="Chromosome"/>
</dbReference>
<accession>W5XY84</accession>
<dbReference type="InterPro" id="IPR015797">
    <property type="entry name" value="NUDIX_hydrolase-like_dom_sf"/>
</dbReference>
<evidence type="ECO:0000256" key="2">
    <source>
        <dbReference type="SAM" id="MobiDB-lite"/>
    </source>
</evidence>